<name>A0A068BBN4_BATMA</name>
<accession>A0A068BBN4</accession>
<dbReference type="RefSeq" id="YP_009045737.1">
    <property type="nucleotide sequence ID" value="NC_024429.1"/>
</dbReference>
<sequence length="137" mass="16266">MKLEFLKDFKAFLLFRWSNRGGIGLRGAGISRGCLRDLKDLNPYTWARSLPNRHPRSRVPHVYALAFAYLLAPSKLVCTRWCNDPRTLRRTWWWIEPPIVSLPRRIKLRHCALKVIHFIHKEIAEPMDYFRNAKPKD</sequence>
<proteinExistence type="predicted"/>
<reference evidence="1" key="1">
    <citation type="journal article" date="2014" name="Mitochondrion">
        <title>Comparative analysis of 11 Brassicales mitochondrial genomes and the mitochondrial transcriptome of Brassica oleracea.</title>
        <authorList>
            <person name="Grewe F."/>
            <person name="Edger P.P."/>
            <person name="Keren I."/>
            <person name="Sultan L."/>
            <person name="Pires J.C."/>
            <person name="Ostersetzer-Biran O."/>
            <person name="Mower J.P."/>
        </authorList>
    </citation>
    <scope>NUCLEOTIDE SEQUENCE</scope>
</reference>
<dbReference type="AlphaFoldDB" id="A0A068BBN4"/>
<dbReference type="GeneID" id="19736932"/>
<dbReference type="EMBL" id="KJ820684">
    <property type="protein sequence ID" value="AIC83340.1"/>
    <property type="molecule type" value="Genomic_DNA"/>
</dbReference>
<protein>
    <submittedName>
        <fullName evidence="1">Orf137a</fullName>
    </submittedName>
</protein>
<geneLocation type="mitochondrion" evidence="1"/>
<evidence type="ECO:0000313" key="1">
    <source>
        <dbReference type="EMBL" id="AIC83340.1"/>
    </source>
</evidence>
<keyword evidence="1" id="KW-0496">Mitochondrion</keyword>
<organism evidence="1">
    <name type="scientific">Batis maritima</name>
    <name type="common">Maritime saltwort</name>
    <dbReference type="NCBI Taxonomy" id="4436"/>
    <lineage>
        <taxon>Eukaryota</taxon>
        <taxon>Viridiplantae</taxon>
        <taxon>Streptophyta</taxon>
        <taxon>Embryophyta</taxon>
        <taxon>Tracheophyta</taxon>
        <taxon>Spermatophyta</taxon>
        <taxon>Magnoliopsida</taxon>
        <taxon>eudicotyledons</taxon>
        <taxon>Gunneridae</taxon>
        <taxon>Pentapetalae</taxon>
        <taxon>rosids</taxon>
        <taxon>malvids</taxon>
        <taxon>Brassicales</taxon>
        <taxon>Bataceae</taxon>
        <taxon>Batis</taxon>
    </lineage>
</organism>
<gene>
    <name evidence="1" type="primary">orf137a</name>
</gene>